<accession>A0ABV5NW77</accession>
<evidence type="ECO:0000313" key="2">
    <source>
        <dbReference type="EMBL" id="MFB9474583.1"/>
    </source>
</evidence>
<protein>
    <submittedName>
        <fullName evidence="2">Alpha/beta fold hydrolase</fullName>
    </submittedName>
</protein>
<reference evidence="2 3" key="1">
    <citation type="submission" date="2024-09" db="EMBL/GenBank/DDBJ databases">
        <authorList>
            <person name="Sun Q."/>
            <person name="Mori K."/>
        </authorList>
    </citation>
    <scope>NUCLEOTIDE SEQUENCE [LARGE SCALE GENOMIC DNA]</scope>
    <source>
        <strain evidence="2 3">JCM 3324</strain>
    </source>
</reference>
<comment type="caution">
    <text evidence="2">The sequence shown here is derived from an EMBL/GenBank/DDBJ whole genome shotgun (WGS) entry which is preliminary data.</text>
</comment>
<organism evidence="2 3">
    <name type="scientific">Nonomuraea salmonea</name>
    <dbReference type="NCBI Taxonomy" id="46181"/>
    <lineage>
        <taxon>Bacteria</taxon>
        <taxon>Bacillati</taxon>
        <taxon>Actinomycetota</taxon>
        <taxon>Actinomycetes</taxon>
        <taxon>Streptosporangiales</taxon>
        <taxon>Streptosporangiaceae</taxon>
        <taxon>Nonomuraea</taxon>
    </lineage>
</organism>
<evidence type="ECO:0000313" key="3">
    <source>
        <dbReference type="Proteomes" id="UP001589568"/>
    </source>
</evidence>
<name>A0ABV5NW77_9ACTN</name>
<dbReference type="InterPro" id="IPR029058">
    <property type="entry name" value="AB_hydrolase_fold"/>
</dbReference>
<dbReference type="PANTHER" id="PTHR43798">
    <property type="entry name" value="MONOACYLGLYCEROL LIPASE"/>
    <property type="match status" value="1"/>
</dbReference>
<gene>
    <name evidence="2" type="ORF">ACFFR3_34240</name>
</gene>
<dbReference type="InterPro" id="IPR000073">
    <property type="entry name" value="AB_hydrolase_1"/>
</dbReference>
<dbReference type="GO" id="GO:0016787">
    <property type="term" value="F:hydrolase activity"/>
    <property type="evidence" value="ECO:0007669"/>
    <property type="project" value="UniProtKB-KW"/>
</dbReference>
<keyword evidence="3" id="KW-1185">Reference proteome</keyword>
<sequence>MRIASGHTSIDVASTGTGPAILLVHGTGDDKTCWRQVVPLLAGRHRVHVMDRRGRGGSGDAGGYAIEAEAGDIVTVLDHLGPATLVGHSYGAICALEAASRAPSSVTGLVLYEPPVPVPGTPDFSGVAARVAGLCAQGLREEALCVFLVEVTGLDPGLVRLLRRVPGFAERAAVADTVAREIDATHRYVLDRARLAALDVPTLLLKGDRSAPGLHDAVAMIAELVPRAVTEVLPGQAHRAMEGAPALLADAIDTFAGRYSHEAHTR</sequence>
<dbReference type="Gene3D" id="3.40.50.1820">
    <property type="entry name" value="alpha/beta hydrolase"/>
    <property type="match status" value="1"/>
</dbReference>
<dbReference type="RefSeq" id="WP_345392676.1">
    <property type="nucleotide sequence ID" value="NZ_BAAAXS010000001.1"/>
</dbReference>
<dbReference type="Pfam" id="PF12697">
    <property type="entry name" value="Abhydrolase_6"/>
    <property type="match status" value="1"/>
</dbReference>
<keyword evidence="2" id="KW-0378">Hydrolase</keyword>
<dbReference type="EMBL" id="JBHMCF010000038">
    <property type="protein sequence ID" value="MFB9474583.1"/>
    <property type="molecule type" value="Genomic_DNA"/>
</dbReference>
<proteinExistence type="predicted"/>
<dbReference type="Proteomes" id="UP001589568">
    <property type="component" value="Unassembled WGS sequence"/>
</dbReference>
<dbReference type="InterPro" id="IPR050266">
    <property type="entry name" value="AB_hydrolase_sf"/>
</dbReference>
<feature type="domain" description="AB hydrolase-1" evidence="1">
    <location>
        <begin position="21"/>
        <end position="251"/>
    </location>
</feature>
<dbReference type="SUPFAM" id="SSF53474">
    <property type="entry name" value="alpha/beta-Hydrolases"/>
    <property type="match status" value="1"/>
</dbReference>
<evidence type="ECO:0000259" key="1">
    <source>
        <dbReference type="Pfam" id="PF12697"/>
    </source>
</evidence>